<dbReference type="PRINTS" id="PR00133">
    <property type="entry name" value="GLHYDRLASE3"/>
</dbReference>
<keyword evidence="13" id="KW-1185">Reference proteome</keyword>
<evidence type="ECO:0000256" key="6">
    <source>
        <dbReference type="ARBA" id="ARBA00023180"/>
    </source>
</evidence>
<dbReference type="InterPro" id="IPR026891">
    <property type="entry name" value="Fn3-like"/>
</dbReference>
<dbReference type="SUPFAM" id="SSF52279">
    <property type="entry name" value="Beta-D-glucan exohydrolase, C-terminal domain"/>
    <property type="match status" value="1"/>
</dbReference>
<dbReference type="GO" id="GO:0008422">
    <property type="term" value="F:beta-glucosidase activity"/>
    <property type="evidence" value="ECO:0007669"/>
    <property type="project" value="UniProtKB-EC"/>
</dbReference>
<dbReference type="PANTHER" id="PTHR42715">
    <property type="entry name" value="BETA-GLUCOSIDASE"/>
    <property type="match status" value="1"/>
</dbReference>
<dbReference type="EMBL" id="CABFOC020000074">
    <property type="protein sequence ID" value="CAH0057184.1"/>
    <property type="molecule type" value="Genomic_DNA"/>
</dbReference>
<evidence type="ECO:0000256" key="5">
    <source>
        <dbReference type="ARBA" id="ARBA00022801"/>
    </source>
</evidence>
<keyword evidence="10" id="KW-0732">Signal</keyword>
<evidence type="ECO:0000256" key="10">
    <source>
        <dbReference type="SAM" id="SignalP"/>
    </source>
</evidence>
<evidence type="ECO:0000256" key="9">
    <source>
        <dbReference type="ARBA" id="ARBA00023326"/>
    </source>
</evidence>
<comment type="pathway">
    <text evidence="2">Glycan metabolism; cellulose degradation.</text>
</comment>
<protein>
    <recommendedName>
        <fullName evidence="4">beta-glucosidase</fullName>
        <ecNumber evidence="4">3.2.1.21</ecNumber>
    </recommendedName>
</protein>
<dbReference type="InterPro" id="IPR017853">
    <property type="entry name" value="GH"/>
</dbReference>
<evidence type="ECO:0000256" key="3">
    <source>
        <dbReference type="ARBA" id="ARBA00005336"/>
    </source>
</evidence>
<gene>
    <name evidence="12" type="ORF">CSOL1703_00006957</name>
</gene>
<feature type="signal peptide" evidence="10">
    <location>
        <begin position="1"/>
        <end position="23"/>
    </location>
</feature>
<evidence type="ECO:0000256" key="4">
    <source>
        <dbReference type="ARBA" id="ARBA00012744"/>
    </source>
</evidence>
<comment type="catalytic activity">
    <reaction evidence="1">
        <text>Hydrolysis of terminal, non-reducing beta-D-glucosyl residues with release of beta-D-glucose.</text>
        <dbReference type="EC" id="3.2.1.21"/>
    </reaction>
</comment>
<dbReference type="InterPro" id="IPR001764">
    <property type="entry name" value="Glyco_hydro_3_N"/>
</dbReference>
<feature type="domain" description="Fibronectin type III-like" evidence="11">
    <location>
        <begin position="691"/>
        <end position="760"/>
    </location>
</feature>
<reference evidence="12 13" key="2">
    <citation type="submission" date="2021-10" db="EMBL/GenBank/DDBJ databases">
        <authorList>
            <person name="Piombo E."/>
        </authorList>
    </citation>
    <scope>NUCLEOTIDE SEQUENCE [LARGE SCALE GENOMIC DNA]</scope>
</reference>
<comment type="similarity">
    <text evidence="3">Belongs to the glycosyl hydrolase 3 family.</text>
</comment>
<evidence type="ECO:0000256" key="7">
    <source>
        <dbReference type="ARBA" id="ARBA00023277"/>
    </source>
</evidence>
<dbReference type="Pfam" id="PF00933">
    <property type="entry name" value="Glyco_hydro_3"/>
    <property type="match status" value="1"/>
</dbReference>
<feature type="chain" id="PRO_5040331244" description="beta-glucosidase" evidence="10">
    <location>
        <begin position="24"/>
        <end position="774"/>
    </location>
</feature>
<evidence type="ECO:0000256" key="2">
    <source>
        <dbReference type="ARBA" id="ARBA00004987"/>
    </source>
</evidence>
<dbReference type="InterPro" id="IPR002772">
    <property type="entry name" value="Glyco_hydro_3_C"/>
</dbReference>
<accession>A0A9N9ZKB5</accession>
<dbReference type="Pfam" id="PF01915">
    <property type="entry name" value="Glyco_hydro_3_C"/>
    <property type="match status" value="1"/>
</dbReference>
<keyword evidence="6" id="KW-0325">Glycoprotein</keyword>
<dbReference type="PANTHER" id="PTHR42715:SF10">
    <property type="entry name" value="BETA-GLUCOSIDASE"/>
    <property type="match status" value="1"/>
</dbReference>
<evidence type="ECO:0000256" key="8">
    <source>
        <dbReference type="ARBA" id="ARBA00023295"/>
    </source>
</evidence>
<name>A0A9N9ZKB5_9HYPO</name>
<dbReference type="SUPFAM" id="SSF51445">
    <property type="entry name" value="(Trans)glycosidases"/>
    <property type="match status" value="1"/>
</dbReference>
<dbReference type="InterPro" id="IPR036881">
    <property type="entry name" value="Glyco_hydro_3_C_sf"/>
</dbReference>
<dbReference type="InterPro" id="IPR036962">
    <property type="entry name" value="Glyco_hydro_3_N_sf"/>
</dbReference>
<dbReference type="Gene3D" id="3.40.50.1700">
    <property type="entry name" value="Glycoside hydrolase family 3 C-terminal domain"/>
    <property type="match status" value="1"/>
</dbReference>
<dbReference type="GO" id="GO:0000272">
    <property type="term" value="P:polysaccharide catabolic process"/>
    <property type="evidence" value="ECO:0007669"/>
    <property type="project" value="UniProtKB-KW"/>
</dbReference>
<proteinExistence type="inferred from homology"/>
<keyword evidence="5" id="KW-0378">Hydrolase</keyword>
<comment type="caution">
    <text evidence="12">The sequence shown here is derived from an EMBL/GenBank/DDBJ whole genome shotgun (WGS) entry which is preliminary data.</text>
</comment>
<dbReference type="OrthoDB" id="2123594at2759"/>
<dbReference type="AlphaFoldDB" id="A0A9N9ZKB5"/>
<reference evidence="13" key="1">
    <citation type="submission" date="2019-06" db="EMBL/GenBank/DDBJ databases">
        <authorList>
            <person name="Broberg M."/>
        </authorList>
    </citation>
    <scope>NUCLEOTIDE SEQUENCE [LARGE SCALE GENOMIC DNA]</scope>
</reference>
<organism evidence="12 13">
    <name type="scientific">Clonostachys solani</name>
    <dbReference type="NCBI Taxonomy" id="160281"/>
    <lineage>
        <taxon>Eukaryota</taxon>
        <taxon>Fungi</taxon>
        <taxon>Dikarya</taxon>
        <taxon>Ascomycota</taxon>
        <taxon>Pezizomycotina</taxon>
        <taxon>Sordariomycetes</taxon>
        <taxon>Hypocreomycetidae</taxon>
        <taxon>Hypocreales</taxon>
        <taxon>Bionectriaceae</taxon>
        <taxon>Clonostachys</taxon>
    </lineage>
</organism>
<dbReference type="Gene3D" id="3.20.20.300">
    <property type="entry name" value="Glycoside hydrolase, family 3, N-terminal domain"/>
    <property type="match status" value="1"/>
</dbReference>
<dbReference type="Proteomes" id="UP000775872">
    <property type="component" value="Unassembled WGS sequence"/>
</dbReference>
<evidence type="ECO:0000313" key="13">
    <source>
        <dbReference type="Proteomes" id="UP000775872"/>
    </source>
</evidence>
<keyword evidence="8" id="KW-0326">Glycosidase</keyword>
<dbReference type="Pfam" id="PF14310">
    <property type="entry name" value="Fn3-like"/>
    <property type="match status" value="1"/>
</dbReference>
<keyword evidence="9" id="KW-0624">Polysaccharide degradation</keyword>
<dbReference type="InterPro" id="IPR050288">
    <property type="entry name" value="Cellulose_deg_GH3"/>
</dbReference>
<evidence type="ECO:0000259" key="11">
    <source>
        <dbReference type="SMART" id="SM01217"/>
    </source>
</evidence>
<dbReference type="EC" id="3.2.1.21" evidence="4"/>
<sequence>MHFCPTVLLQAGLFVGFLQTSVASPALPELQQRGTPYERETSSIAAEVDKLLSRMTFLEKLAQTRNIGGILNPGVTYDEEFVEAFNNGLGGGSISPGNYQNPGPAAAAVINEVITRHQRRDRNNIPMIVVADSVNGVTLLNTTLFPATLSMAQSWNIELYSKVVDSMSKENRALGIHWVLSPELDLALEPRYGRVGEMYGEDKYLVGRFGVAYVKNMQAEDSQGYVRVATTVKHWIFGNSLAGVNQARLLGGVNDFYNLYIFPYLEVFRETNPLSLMPSYSSFDNIPMTSNLEYTRDILRNELKFDRVIVSDYAAIPQLQNRQHTAKSLQDCGIKAIAATIDHELSPPERSGMSTLATLEKNPAIAKEVHEAARRMLTLKFITKTMEQPLADLKNVNKTLRGEEAMKRNMDITRESMVLLKNDKILPLSKSFLSKVAVIGPLADIINPGSYAASDYSTGTTILEGVQKISPNVVFSRGCFRNNYTNFEQMRDEAVANARSASVAIVALGSVAAIVDGNVNDRTDGEAFDHADLDFPGPQVELLKAIVETGTPVVMVISGGQVFTLEYAAANAKAILHTFLQGELGGDALGEILTGKTNPSGKLSVSIPRRSDILPIYYNHMNTDRKEVGWQVTTDYQAPIVDRLPRYTFGYGLSYTTFSISGVSVTGTVSKTGSIKVEATVKNTGAVRGKEVVQVYFNQSAPEMERPIKNLVRFTKTGDLAPGESTQVNFNITVDDLGYWINGKKQVDADTYGIMVGSSSDDADLKFFNVIVQG</sequence>
<keyword evidence="7" id="KW-0119">Carbohydrate metabolism</keyword>
<evidence type="ECO:0000256" key="1">
    <source>
        <dbReference type="ARBA" id="ARBA00000448"/>
    </source>
</evidence>
<evidence type="ECO:0000313" key="12">
    <source>
        <dbReference type="EMBL" id="CAH0057184.1"/>
    </source>
</evidence>
<dbReference type="SMART" id="SM01217">
    <property type="entry name" value="Fn3_like"/>
    <property type="match status" value="1"/>
</dbReference>
<dbReference type="Gene3D" id="2.60.40.10">
    <property type="entry name" value="Immunoglobulins"/>
    <property type="match status" value="1"/>
</dbReference>
<dbReference type="InterPro" id="IPR013783">
    <property type="entry name" value="Ig-like_fold"/>
</dbReference>